<protein>
    <submittedName>
        <fullName evidence="1">DUF3553 domain-containing protein</fullName>
    </submittedName>
</protein>
<reference evidence="1 2" key="1">
    <citation type="submission" date="2019-08" db="EMBL/GenBank/DDBJ databases">
        <title>Genome sequence and analysis of Streptococcus cristatus strain S22 isolated from throat swab of children scarlet fever in Hangzhou, China.</title>
        <authorList>
            <person name="Huang Y."/>
            <person name="Xie L."/>
        </authorList>
    </citation>
    <scope>NUCLEOTIDE SEQUENCE [LARGE SCALE GENOMIC DNA]</scope>
    <source>
        <strain evidence="1 2">S22</strain>
    </source>
</reference>
<comment type="caution">
    <text evidence="1">The sequence shown here is derived from an EMBL/GenBank/DDBJ whole genome shotgun (WGS) entry which is preliminary data.</text>
</comment>
<gene>
    <name evidence="1" type="ORF">FXF62_10200</name>
</gene>
<dbReference type="InterPro" id="IPR001387">
    <property type="entry name" value="Cro/C1-type_HTH"/>
</dbReference>
<dbReference type="EMBL" id="VSJJ01000015">
    <property type="protein sequence ID" value="KAA0963196.1"/>
    <property type="molecule type" value="Genomic_DNA"/>
</dbReference>
<name>A0A5B0DAJ0_STRCR</name>
<dbReference type="RefSeq" id="WP_149518643.1">
    <property type="nucleotide sequence ID" value="NZ_VSJJ01000015.1"/>
</dbReference>
<dbReference type="AlphaFoldDB" id="A0A5B0DAJ0"/>
<proteinExistence type="predicted"/>
<dbReference type="Pfam" id="PF12073">
    <property type="entry name" value="DUF3553"/>
    <property type="match status" value="1"/>
</dbReference>
<dbReference type="Proteomes" id="UP000323039">
    <property type="component" value="Unassembled WGS sequence"/>
</dbReference>
<evidence type="ECO:0000313" key="1">
    <source>
        <dbReference type="EMBL" id="KAA0963196.1"/>
    </source>
</evidence>
<sequence length="246" mass="27323">MSKADFKKIQKLLKKLTAYKISKATGIGSTTISRWVTGKTPIEKMSLENAIKLTDYAEELEMEIAKELLETIKNNDVAYAIVNEDGAVYCNLETSNIMDIYGHDGEDGHFYGVYGDAVGGQLDSRNVSDDVILKAIHLMLGLGEPVKRSELSMGSDFKQTFVDGYFEVVELMKQSGLLQDKEENEKVKEWIEAHKGVIGSTVKHPSFGTGKVIEVKDNTITIDFEDKGRKSLALEAVVESDLLDFE</sequence>
<organism evidence="1 2">
    <name type="scientific">Streptococcus cristatus</name>
    <dbReference type="NCBI Taxonomy" id="45634"/>
    <lineage>
        <taxon>Bacteria</taxon>
        <taxon>Bacillati</taxon>
        <taxon>Bacillota</taxon>
        <taxon>Bacilli</taxon>
        <taxon>Lactobacillales</taxon>
        <taxon>Streptococcaceae</taxon>
        <taxon>Streptococcus</taxon>
    </lineage>
</organism>
<evidence type="ECO:0000313" key="2">
    <source>
        <dbReference type="Proteomes" id="UP000323039"/>
    </source>
</evidence>
<dbReference type="InterPro" id="IPR021938">
    <property type="entry name" value="DUF3553"/>
</dbReference>
<dbReference type="CDD" id="cd00093">
    <property type="entry name" value="HTH_XRE"/>
    <property type="match status" value="1"/>
</dbReference>
<accession>A0A5B0DAJ0</accession>